<accession>A0A2I0U1H0</accession>
<evidence type="ECO:0000313" key="2">
    <source>
        <dbReference type="EMBL" id="PKU39793.1"/>
    </source>
</evidence>
<dbReference type="GO" id="GO:0031012">
    <property type="term" value="C:extracellular matrix"/>
    <property type="evidence" value="ECO:0007669"/>
    <property type="project" value="TreeGrafter"/>
</dbReference>
<feature type="region of interest" description="Disordered" evidence="1">
    <location>
        <begin position="85"/>
        <end position="106"/>
    </location>
</feature>
<reference evidence="3" key="1">
    <citation type="submission" date="2017-11" db="EMBL/GenBank/DDBJ databases">
        <authorList>
            <person name="Lima N.C."/>
            <person name="Parody-Merino A.M."/>
            <person name="Battley P.F."/>
            <person name="Fidler A.E."/>
            <person name="Prosdocimi F."/>
        </authorList>
    </citation>
    <scope>NUCLEOTIDE SEQUENCE [LARGE SCALE GENOMIC DNA]</scope>
</reference>
<dbReference type="PANTHER" id="PTHR33395">
    <property type="entry name" value="TRANSCRIPTASE, PUTATIVE-RELATED-RELATED"/>
    <property type="match status" value="1"/>
</dbReference>
<feature type="region of interest" description="Disordered" evidence="1">
    <location>
        <begin position="1"/>
        <end position="22"/>
    </location>
</feature>
<name>A0A2I0U1H0_LIMLA</name>
<organism evidence="2 3">
    <name type="scientific">Limosa lapponica baueri</name>
    <dbReference type="NCBI Taxonomy" id="1758121"/>
    <lineage>
        <taxon>Eukaryota</taxon>
        <taxon>Metazoa</taxon>
        <taxon>Chordata</taxon>
        <taxon>Craniata</taxon>
        <taxon>Vertebrata</taxon>
        <taxon>Euteleostomi</taxon>
        <taxon>Archelosauria</taxon>
        <taxon>Archosauria</taxon>
        <taxon>Dinosauria</taxon>
        <taxon>Saurischia</taxon>
        <taxon>Theropoda</taxon>
        <taxon>Coelurosauria</taxon>
        <taxon>Aves</taxon>
        <taxon>Neognathae</taxon>
        <taxon>Neoaves</taxon>
        <taxon>Charadriiformes</taxon>
        <taxon>Scolopacidae</taxon>
        <taxon>Limosa</taxon>
    </lineage>
</organism>
<reference evidence="3" key="2">
    <citation type="submission" date="2017-12" db="EMBL/GenBank/DDBJ databases">
        <title>Genome sequence of the Bar-tailed Godwit (Limosa lapponica baueri).</title>
        <authorList>
            <person name="Lima N.C.B."/>
            <person name="Parody-Merino A.M."/>
            <person name="Battley P.F."/>
            <person name="Fidler A.E."/>
            <person name="Prosdocimi F."/>
        </authorList>
    </citation>
    <scope>NUCLEOTIDE SEQUENCE [LARGE SCALE GENOMIC DNA]</scope>
</reference>
<keyword evidence="2" id="KW-0548">Nucleotidyltransferase</keyword>
<dbReference type="GO" id="GO:0003964">
    <property type="term" value="F:RNA-directed DNA polymerase activity"/>
    <property type="evidence" value="ECO:0007669"/>
    <property type="project" value="UniProtKB-KW"/>
</dbReference>
<evidence type="ECO:0000313" key="3">
    <source>
        <dbReference type="Proteomes" id="UP000233556"/>
    </source>
</evidence>
<dbReference type="AlphaFoldDB" id="A0A2I0U1H0"/>
<proteinExistence type="predicted"/>
<dbReference type="GO" id="GO:0061343">
    <property type="term" value="P:cell adhesion involved in heart morphogenesis"/>
    <property type="evidence" value="ECO:0007669"/>
    <property type="project" value="TreeGrafter"/>
</dbReference>
<dbReference type="PANTHER" id="PTHR33395:SF22">
    <property type="entry name" value="REVERSE TRANSCRIPTASE DOMAIN-CONTAINING PROTEIN"/>
    <property type="match status" value="1"/>
</dbReference>
<dbReference type="GO" id="GO:0007508">
    <property type="term" value="P:larval heart development"/>
    <property type="evidence" value="ECO:0007669"/>
    <property type="project" value="TreeGrafter"/>
</dbReference>
<evidence type="ECO:0000256" key="1">
    <source>
        <dbReference type="SAM" id="MobiDB-lite"/>
    </source>
</evidence>
<dbReference type="EMBL" id="KZ506409">
    <property type="protein sequence ID" value="PKU39793.1"/>
    <property type="molecule type" value="Genomic_DNA"/>
</dbReference>
<gene>
    <name evidence="2" type="ORF">llap_9905</name>
</gene>
<keyword evidence="2" id="KW-0695">RNA-directed DNA polymerase</keyword>
<sequence length="154" mass="17424">MANIQGPPPPSSGMMHPDKVRGNKKSFCRYAGDKRKTRENVGPLWKEIGDLVIQNMEKAEVLTDFLVLIFTSKCSSHTSQVAVGKGRDWEHEEPPTVGEGQVQDQQWNPKVHRSMIPGEIHPLVLRKLVDEFAKPLSIIFVKLWQSSKVPADWK</sequence>
<keyword evidence="2" id="KW-0808">Transferase</keyword>
<dbReference type="Proteomes" id="UP000233556">
    <property type="component" value="Unassembled WGS sequence"/>
</dbReference>
<feature type="compositionally biased region" description="Basic and acidic residues" evidence="1">
    <location>
        <begin position="85"/>
        <end position="94"/>
    </location>
</feature>
<keyword evidence="3" id="KW-1185">Reference proteome</keyword>
<protein>
    <submittedName>
        <fullName evidence="2">Rna-directed dna polymerase from mobile element jockey-like</fullName>
    </submittedName>
</protein>
<feature type="compositionally biased region" description="Pro residues" evidence="1">
    <location>
        <begin position="1"/>
        <end position="11"/>
    </location>
</feature>